<protein>
    <submittedName>
        <fullName evidence="2">Uncharacterized protein DUF2752</fullName>
    </submittedName>
</protein>
<dbReference type="EMBL" id="SOEO01000002">
    <property type="protein sequence ID" value="TDX84187.1"/>
    <property type="molecule type" value="Genomic_DNA"/>
</dbReference>
<dbReference type="AlphaFoldDB" id="A0A4R8I5K3"/>
<keyword evidence="1" id="KW-0812">Transmembrane</keyword>
<feature type="transmembrane region" description="Helical" evidence="1">
    <location>
        <begin position="108"/>
        <end position="127"/>
    </location>
</feature>
<keyword evidence="3" id="KW-1185">Reference proteome</keyword>
<organism evidence="2 3">
    <name type="scientific">Epilithonimonas xixisoli</name>
    <dbReference type="NCBI Taxonomy" id="1476462"/>
    <lineage>
        <taxon>Bacteria</taxon>
        <taxon>Pseudomonadati</taxon>
        <taxon>Bacteroidota</taxon>
        <taxon>Flavobacteriia</taxon>
        <taxon>Flavobacteriales</taxon>
        <taxon>Weeksellaceae</taxon>
        <taxon>Chryseobacterium group</taxon>
        <taxon>Epilithonimonas</taxon>
    </lineage>
</organism>
<dbReference type="Pfam" id="PF10825">
    <property type="entry name" value="DUF2752"/>
    <property type="match status" value="1"/>
</dbReference>
<dbReference type="RefSeq" id="WP_133944210.1">
    <property type="nucleotide sequence ID" value="NZ_SOEO01000002.1"/>
</dbReference>
<proteinExistence type="predicted"/>
<evidence type="ECO:0000313" key="2">
    <source>
        <dbReference type="EMBL" id="TDX84187.1"/>
    </source>
</evidence>
<sequence length="140" mass="16392">MLKINFLFKKYAKQIVISVILMAIVAVFYFIDPSESPYFIKCPLKAVSGYDCPGCGVQRAVHELLHFRILEAFKYNALFVISLPFCVFILLVHFFGRETMKRTVKCFFTHRISVFLVLIIVFVFLVLKNTDLYKEFLFKL</sequence>
<keyword evidence="1" id="KW-0472">Membrane</keyword>
<accession>A0A4R8I5K3</accession>
<keyword evidence="1" id="KW-1133">Transmembrane helix</keyword>
<feature type="transmembrane region" description="Helical" evidence="1">
    <location>
        <begin position="12"/>
        <end position="31"/>
    </location>
</feature>
<feature type="transmembrane region" description="Helical" evidence="1">
    <location>
        <begin position="75"/>
        <end position="96"/>
    </location>
</feature>
<dbReference type="Proteomes" id="UP000295313">
    <property type="component" value="Unassembled WGS sequence"/>
</dbReference>
<evidence type="ECO:0000313" key="3">
    <source>
        <dbReference type="Proteomes" id="UP000295313"/>
    </source>
</evidence>
<dbReference type="InterPro" id="IPR021215">
    <property type="entry name" value="DUF2752"/>
</dbReference>
<gene>
    <name evidence="2" type="ORF">B0I22_1789</name>
</gene>
<reference evidence="2 3" key="1">
    <citation type="submission" date="2019-03" db="EMBL/GenBank/DDBJ databases">
        <title>Genomic Encyclopedia of Type Strains, Phase III (KMG-III): the genomes of soil and plant-associated and newly described type strains.</title>
        <authorList>
            <person name="Whitman W."/>
        </authorList>
    </citation>
    <scope>NUCLEOTIDE SEQUENCE [LARGE SCALE GENOMIC DNA]</scope>
    <source>
        <strain evidence="2 3">CGMCC 1.12802</strain>
    </source>
</reference>
<comment type="caution">
    <text evidence="2">The sequence shown here is derived from an EMBL/GenBank/DDBJ whole genome shotgun (WGS) entry which is preliminary data.</text>
</comment>
<dbReference type="OrthoDB" id="9815897at2"/>
<name>A0A4R8I5K3_9FLAO</name>
<evidence type="ECO:0000256" key="1">
    <source>
        <dbReference type="SAM" id="Phobius"/>
    </source>
</evidence>